<name>A0ABT0BCC1_9SPHN</name>
<gene>
    <name evidence="1" type="ORF">MTR62_08215</name>
</gene>
<dbReference type="Proteomes" id="UP001162881">
    <property type="component" value="Unassembled WGS sequence"/>
</dbReference>
<sequence length="217" mass="22679">MTTLAPPLCARTSPFVALHRPDDAAPAALVEGGLNILDLSCAPRLRTVLAPADPAVSLPVPGAALRGRHGWLVARLSAGGVIALPSPTQAPLSVQARGDEAAWPIAPGPACDPGFAHGYWLYCVGASAPALFRHGCETDMRPGCFGDLSVCQTRLFATSVLVLREDWGGRPGYHLLGCGSYAQHMEKTMQNLMARYGGAVLTPGQLAMDGAEPLAQF</sequence>
<organism evidence="1 2">
    <name type="scientific">Novosphingobium organovorum</name>
    <dbReference type="NCBI Taxonomy" id="2930092"/>
    <lineage>
        <taxon>Bacteria</taxon>
        <taxon>Pseudomonadati</taxon>
        <taxon>Pseudomonadota</taxon>
        <taxon>Alphaproteobacteria</taxon>
        <taxon>Sphingomonadales</taxon>
        <taxon>Sphingomonadaceae</taxon>
        <taxon>Novosphingobium</taxon>
    </lineage>
</organism>
<evidence type="ECO:0008006" key="3">
    <source>
        <dbReference type="Google" id="ProtNLM"/>
    </source>
</evidence>
<evidence type="ECO:0000313" key="2">
    <source>
        <dbReference type="Proteomes" id="UP001162881"/>
    </source>
</evidence>
<dbReference type="InterPro" id="IPR027266">
    <property type="entry name" value="TrmE/GcvT-like"/>
</dbReference>
<reference evidence="1" key="1">
    <citation type="submission" date="2022-03" db="EMBL/GenBank/DDBJ databases">
        <title>Identification of a novel bacterium isolated from mangrove sediments.</title>
        <authorList>
            <person name="Pan X."/>
        </authorList>
    </citation>
    <scope>NUCLEOTIDE SEQUENCE</scope>
    <source>
        <strain evidence="1">B1949</strain>
    </source>
</reference>
<proteinExistence type="predicted"/>
<dbReference type="RefSeq" id="WP_244018837.1">
    <property type="nucleotide sequence ID" value="NZ_JALHLF010000022.1"/>
</dbReference>
<dbReference type="EMBL" id="JALHLF010000022">
    <property type="protein sequence ID" value="MCJ2182672.1"/>
    <property type="molecule type" value="Genomic_DNA"/>
</dbReference>
<dbReference type="Gene3D" id="3.30.1360.120">
    <property type="entry name" value="Probable tRNA modification gtpase trme, domain 1"/>
    <property type="match status" value="1"/>
</dbReference>
<protein>
    <recommendedName>
        <fullName evidence="3">Sarcosine oxidase subunit gamma</fullName>
    </recommendedName>
</protein>
<keyword evidence="2" id="KW-1185">Reference proteome</keyword>
<comment type="caution">
    <text evidence="1">The sequence shown here is derived from an EMBL/GenBank/DDBJ whole genome shotgun (WGS) entry which is preliminary data.</text>
</comment>
<accession>A0ABT0BCC1</accession>
<evidence type="ECO:0000313" key="1">
    <source>
        <dbReference type="EMBL" id="MCJ2182672.1"/>
    </source>
</evidence>